<dbReference type="GO" id="GO:0004888">
    <property type="term" value="F:transmembrane signaling receptor activity"/>
    <property type="evidence" value="ECO:0007669"/>
    <property type="project" value="InterPro"/>
</dbReference>
<feature type="domain" description="HAMP" evidence="9">
    <location>
        <begin position="244"/>
        <end position="288"/>
    </location>
</feature>
<feature type="region of interest" description="Disordered" evidence="6">
    <location>
        <begin position="510"/>
        <end position="531"/>
    </location>
</feature>
<dbReference type="FunFam" id="1.10.287.950:FF:000001">
    <property type="entry name" value="Methyl-accepting chemotaxis sensory transducer"/>
    <property type="match status" value="1"/>
</dbReference>
<name>A0A9X2ZAB0_9BACT</name>
<evidence type="ECO:0000256" key="4">
    <source>
        <dbReference type="PROSITE-ProRule" id="PRU00284"/>
    </source>
</evidence>
<feature type="domain" description="Methyl-accepting transducer" evidence="8">
    <location>
        <begin position="293"/>
        <end position="534"/>
    </location>
</feature>
<evidence type="ECO:0000256" key="6">
    <source>
        <dbReference type="SAM" id="MobiDB-lite"/>
    </source>
</evidence>
<feature type="region of interest" description="Disordered" evidence="6">
    <location>
        <begin position="567"/>
        <end position="615"/>
    </location>
</feature>
<feature type="transmembrane region" description="Helical" evidence="7">
    <location>
        <begin position="26"/>
        <end position="44"/>
    </location>
</feature>
<dbReference type="CDD" id="cd11386">
    <property type="entry name" value="MCP_signal"/>
    <property type="match status" value="1"/>
</dbReference>
<keyword evidence="7" id="KW-1133">Transmembrane helix</keyword>
<proteinExistence type="inferred from homology"/>
<feature type="coiled-coil region" evidence="5">
    <location>
        <begin position="182"/>
        <end position="244"/>
    </location>
</feature>
<dbReference type="GO" id="GO:0016020">
    <property type="term" value="C:membrane"/>
    <property type="evidence" value="ECO:0007669"/>
    <property type="project" value="UniProtKB-SubCell"/>
</dbReference>
<feature type="coiled-coil region" evidence="5">
    <location>
        <begin position="312"/>
        <end position="360"/>
    </location>
</feature>
<evidence type="ECO:0000259" key="9">
    <source>
        <dbReference type="PROSITE" id="PS50885"/>
    </source>
</evidence>
<evidence type="ECO:0000313" key="10">
    <source>
        <dbReference type="EMBL" id="MCS4036250.1"/>
    </source>
</evidence>
<dbReference type="SMART" id="SM00283">
    <property type="entry name" value="MA"/>
    <property type="match status" value="1"/>
</dbReference>
<dbReference type="SMART" id="SM00304">
    <property type="entry name" value="HAMP"/>
    <property type="match status" value="2"/>
</dbReference>
<dbReference type="PRINTS" id="PR00260">
    <property type="entry name" value="CHEMTRNSDUCR"/>
</dbReference>
<reference evidence="10" key="1">
    <citation type="submission" date="2022-08" db="EMBL/GenBank/DDBJ databases">
        <title>Genomic Encyclopedia of Type Strains, Phase V (KMG-V): Genome sequencing to study the core and pangenomes of soil and plant-associated prokaryotes.</title>
        <authorList>
            <person name="Whitman W."/>
        </authorList>
    </citation>
    <scope>NUCLEOTIDE SEQUENCE</scope>
    <source>
        <strain evidence="10">SP3012</strain>
    </source>
</reference>
<dbReference type="GO" id="GO:0007165">
    <property type="term" value="P:signal transduction"/>
    <property type="evidence" value="ECO:0007669"/>
    <property type="project" value="UniProtKB-KW"/>
</dbReference>
<dbReference type="EMBL" id="JANUBF010000007">
    <property type="protein sequence ID" value="MCS4036250.1"/>
    <property type="molecule type" value="Genomic_DNA"/>
</dbReference>
<feature type="transmembrane region" description="Helical" evidence="7">
    <location>
        <begin position="163"/>
        <end position="181"/>
    </location>
</feature>
<keyword evidence="5" id="KW-0175">Coiled coil</keyword>
<evidence type="ECO:0000256" key="1">
    <source>
        <dbReference type="ARBA" id="ARBA00004370"/>
    </source>
</evidence>
<evidence type="ECO:0000256" key="3">
    <source>
        <dbReference type="ARBA" id="ARBA00029447"/>
    </source>
</evidence>
<evidence type="ECO:0000256" key="2">
    <source>
        <dbReference type="ARBA" id="ARBA00023224"/>
    </source>
</evidence>
<keyword evidence="7" id="KW-0812">Transmembrane</keyword>
<dbReference type="Proteomes" id="UP001155040">
    <property type="component" value="Unassembled WGS sequence"/>
</dbReference>
<dbReference type="PANTHER" id="PTHR32089">
    <property type="entry name" value="METHYL-ACCEPTING CHEMOTAXIS PROTEIN MCPB"/>
    <property type="match status" value="1"/>
</dbReference>
<feature type="transmembrane region" description="Helical" evidence="7">
    <location>
        <begin position="50"/>
        <end position="71"/>
    </location>
</feature>
<keyword evidence="7" id="KW-0472">Membrane</keyword>
<feature type="transmembrane region" description="Helical" evidence="7">
    <location>
        <begin position="125"/>
        <end position="143"/>
    </location>
</feature>
<feature type="transmembrane region" description="Helical" evidence="7">
    <location>
        <begin position="78"/>
        <end position="97"/>
    </location>
</feature>
<evidence type="ECO:0000256" key="7">
    <source>
        <dbReference type="SAM" id="Phobius"/>
    </source>
</evidence>
<dbReference type="Gene3D" id="1.10.287.950">
    <property type="entry name" value="Methyl-accepting chemotaxis protein"/>
    <property type="match status" value="1"/>
</dbReference>
<protein>
    <submittedName>
        <fullName evidence="10">Methyl-accepting chemotaxis protein</fullName>
    </submittedName>
</protein>
<accession>A0A9X2ZAB0</accession>
<keyword evidence="2 4" id="KW-0807">Transducer</keyword>
<dbReference type="GO" id="GO:0006935">
    <property type="term" value="P:chemotaxis"/>
    <property type="evidence" value="ECO:0007669"/>
    <property type="project" value="InterPro"/>
</dbReference>
<organism evidence="10 11">
    <name type="scientific">Salinibacter ruber</name>
    <dbReference type="NCBI Taxonomy" id="146919"/>
    <lineage>
        <taxon>Bacteria</taxon>
        <taxon>Pseudomonadati</taxon>
        <taxon>Rhodothermota</taxon>
        <taxon>Rhodothermia</taxon>
        <taxon>Rhodothermales</taxon>
        <taxon>Salinibacteraceae</taxon>
        <taxon>Salinibacter</taxon>
    </lineage>
</organism>
<gene>
    <name evidence="10" type="ORF">GGQ01_001310</name>
</gene>
<feature type="compositionally biased region" description="Polar residues" evidence="6">
    <location>
        <begin position="517"/>
        <end position="531"/>
    </location>
</feature>
<evidence type="ECO:0000313" key="11">
    <source>
        <dbReference type="Proteomes" id="UP001155040"/>
    </source>
</evidence>
<dbReference type="InterPro" id="IPR003660">
    <property type="entry name" value="HAMP_dom"/>
</dbReference>
<sequence length="615" mass="65435">MMTAFLDFFLPDALPENSDQRRKARLTLSITLLIIGACLAYTGAHYRWEFWSGMPVLLGSAALLTGVPIALRQGASPSLMAKGTAVVMLGLITLLTIRSGGTASTSAPWFMVAPLIGLLLAEQWFAVLLTVVSIAELSVIYGLELSGYAFPTPMPESMAGESLFFSYVGLITVVLLIARVFKQEQSRALRRAESAVEDAKAQKQETEEMAERLKQQKDSVEEQVEEATRELQAQKEALASHTSEMLDAMNRFADGDLSVRVDTDRDDEIGDLFDGFNRAVESVRQTLVSVHDAAEETARTTEEISASSEQMATAAEQQSAQAEEVAAAVEQMNQTISENARSVQRAAEATRDAAQQAERSGEIVAEATQQIRQIAEGAQATADTIESVGDSSEEIIQIVDTIDEIAGQTNLLALNAAIEAARAGDEAAGQTGQGFAVVAEEVRELAEEADAATTEIEQMVQGATGEIEDAVSAARQSSQRAQKGLELAGEADSALDDVAAAIDRAQQKADEIAAASEEQSTTSNEIARSVQSISTAARESAAGVTQVSDSADDLEATVQRLRESVEKFELGRAARTSPSTRPAHPPHSTEDRADDASAAGPHADPARPAMSSTGD</sequence>
<comment type="similarity">
    <text evidence="3">Belongs to the methyl-accepting chemotaxis (MCP) protein family.</text>
</comment>
<dbReference type="SUPFAM" id="SSF58104">
    <property type="entry name" value="Methyl-accepting chemotaxis protein (MCP) signaling domain"/>
    <property type="match status" value="1"/>
</dbReference>
<dbReference type="CDD" id="cd06225">
    <property type="entry name" value="HAMP"/>
    <property type="match status" value="1"/>
</dbReference>
<dbReference type="Pfam" id="PF00672">
    <property type="entry name" value="HAMP"/>
    <property type="match status" value="1"/>
</dbReference>
<dbReference type="InterPro" id="IPR004089">
    <property type="entry name" value="MCPsignal_dom"/>
</dbReference>
<dbReference type="InterPro" id="IPR004090">
    <property type="entry name" value="Chemotax_Me-accpt_rcpt"/>
</dbReference>
<comment type="subcellular location">
    <subcellularLocation>
        <location evidence="1">Membrane</location>
    </subcellularLocation>
</comment>
<dbReference type="AlphaFoldDB" id="A0A9X2ZAB0"/>
<dbReference type="Pfam" id="PF00015">
    <property type="entry name" value="MCPsignal"/>
    <property type="match status" value="1"/>
</dbReference>
<comment type="caution">
    <text evidence="10">The sequence shown here is derived from an EMBL/GenBank/DDBJ whole genome shotgun (WGS) entry which is preliminary data.</text>
</comment>
<dbReference type="PROSITE" id="PS50111">
    <property type="entry name" value="CHEMOTAXIS_TRANSDUC_2"/>
    <property type="match status" value="1"/>
</dbReference>
<dbReference type="PANTHER" id="PTHR32089:SF112">
    <property type="entry name" value="LYSOZYME-LIKE PROTEIN-RELATED"/>
    <property type="match status" value="1"/>
</dbReference>
<dbReference type="PROSITE" id="PS50885">
    <property type="entry name" value="HAMP"/>
    <property type="match status" value="1"/>
</dbReference>
<evidence type="ECO:0000256" key="5">
    <source>
        <dbReference type="SAM" id="Coils"/>
    </source>
</evidence>
<evidence type="ECO:0000259" key="8">
    <source>
        <dbReference type="PROSITE" id="PS50111"/>
    </source>
</evidence>